<accession>A0AAV7MXI9</accession>
<gene>
    <name evidence="1" type="ORF">NDU88_003093</name>
</gene>
<sequence>MRLPSVRQGPLTARPPDVLREVALPFCGVRAPGAWASWPQGLSSSCTGPQQHPTRCASALLSRAAAVKCGLPAAPSCAPGAPPAALLSPGGTDLTTLQMRFARYGRSGRGGDFALWKIAYQCWGPLLGAQVAEVKLILWPTGLEARGSTEE</sequence>
<proteinExistence type="predicted"/>
<dbReference type="EMBL" id="JANPWB010000013">
    <property type="protein sequence ID" value="KAJ1105688.1"/>
    <property type="molecule type" value="Genomic_DNA"/>
</dbReference>
<name>A0AAV7MXI9_PLEWA</name>
<reference evidence="1" key="1">
    <citation type="journal article" date="2022" name="bioRxiv">
        <title>Sequencing and chromosome-scale assembly of the giantPleurodeles waltlgenome.</title>
        <authorList>
            <person name="Brown T."/>
            <person name="Elewa A."/>
            <person name="Iarovenko S."/>
            <person name="Subramanian E."/>
            <person name="Araus A.J."/>
            <person name="Petzold A."/>
            <person name="Susuki M."/>
            <person name="Suzuki K.-i.T."/>
            <person name="Hayashi T."/>
            <person name="Toyoda A."/>
            <person name="Oliveira C."/>
            <person name="Osipova E."/>
            <person name="Leigh N.D."/>
            <person name="Simon A."/>
            <person name="Yun M.H."/>
        </authorList>
    </citation>
    <scope>NUCLEOTIDE SEQUENCE</scope>
    <source>
        <strain evidence="1">20211129_DDA</strain>
        <tissue evidence="1">Liver</tissue>
    </source>
</reference>
<dbReference type="AlphaFoldDB" id="A0AAV7MXI9"/>
<keyword evidence="2" id="KW-1185">Reference proteome</keyword>
<comment type="caution">
    <text evidence="1">The sequence shown here is derived from an EMBL/GenBank/DDBJ whole genome shotgun (WGS) entry which is preliminary data.</text>
</comment>
<dbReference type="Proteomes" id="UP001066276">
    <property type="component" value="Chromosome 9"/>
</dbReference>
<organism evidence="1 2">
    <name type="scientific">Pleurodeles waltl</name>
    <name type="common">Iberian ribbed newt</name>
    <dbReference type="NCBI Taxonomy" id="8319"/>
    <lineage>
        <taxon>Eukaryota</taxon>
        <taxon>Metazoa</taxon>
        <taxon>Chordata</taxon>
        <taxon>Craniata</taxon>
        <taxon>Vertebrata</taxon>
        <taxon>Euteleostomi</taxon>
        <taxon>Amphibia</taxon>
        <taxon>Batrachia</taxon>
        <taxon>Caudata</taxon>
        <taxon>Salamandroidea</taxon>
        <taxon>Salamandridae</taxon>
        <taxon>Pleurodelinae</taxon>
        <taxon>Pleurodeles</taxon>
    </lineage>
</organism>
<evidence type="ECO:0000313" key="2">
    <source>
        <dbReference type="Proteomes" id="UP001066276"/>
    </source>
</evidence>
<protein>
    <submittedName>
        <fullName evidence="1">Uncharacterized protein</fullName>
    </submittedName>
</protein>
<evidence type="ECO:0000313" key="1">
    <source>
        <dbReference type="EMBL" id="KAJ1105688.1"/>
    </source>
</evidence>